<keyword evidence="2" id="KW-0378">Hydrolase</keyword>
<name>A0A239ZCU6_9STAP</name>
<organism evidence="3 4">
    <name type="scientific">Mammaliicoccus stepanovicii</name>
    <dbReference type="NCBI Taxonomy" id="643214"/>
    <lineage>
        <taxon>Bacteria</taxon>
        <taxon>Bacillati</taxon>
        <taxon>Bacillota</taxon>
        <taxon>Bacilli</taxon>
        <taxon>Bacillales</taxon>
        <taxon>Staphylococcaceae</taxon>
        <taxon>Mammaliicoccus</taxon>
    </lineage>
</organism>
<dbReference type="PANTHER" id="PTHR31793:SF27">
    <property type="entry name" value="NOVEL THIOESTERASE SUPERFAMILY DOMAIN AND SAPOSIN A-TYPE DOMAIN CONTAINING PROTEIN (0610012H03RIK)"/>
    <property type="match status" value="1"/>
</dbReference>
<dbReference type="InterPro" id="IPR006684">
    <property type="entry name" value="YbgC/YbaW"/>
</dbReference>
<dbReference type="AlphaFoldDB" id="A0A239ZCU6"/>
<gene>
    <name evidence="3" type="ORF">SAMEA4384403_01437</name>
</gene>
<dbReference type="PANTHER" id="PTHR31793">
    <property type="entry name" value="4-HYDROXYBENZOYL-COA THIOESTERASE FAMILY MEMBER"/>
    <property type="match status" value="1"/>
</dbReference>
<dbReference type="KEGG" id="sste:SAMEA4384403_1437"/>
<keyword evidence="4" id="KW-1185">Reference proteome</keyword>
<evidence type="ECO:0000313" key="3">
    <source>
        <dbReference type="EMBL" id="SNV68833.1"/>
    </source>
</evidence>
<dbReference type="GO" id="GO:0047617">
    <property type="term" value="F:fatty acyl-CoA hydrolase activity"/>
    <property type="evidence" value="ECO:0007669"/>
    <property type="project" value="TreeGrafter"/>
</dbReference>
<protein>
    <submittedName>
        <fullName evidence="3">4-hydroxybenzoyl-CoA thioesterase family active site protein</fullName>
    </submittedName>
</protein>
<dbReference type="InterPro" id="IPR050563">
    <property type="entry name" value="4-hydroxybenzoyl-CoA_TE"/>
</dbReference>
<dbReference type="NCBIfam" id="NF047424">
    <property type="entry name" value="MenI_Staph"/>
    <property type="match status" value="1"/>
</dbReference>
<dbReference type="RefSeq" id="WP_095088137.1">
    <property type="nucleotide sequence ID" value="NZ_BMDM01000005.1"/>
</dbReference>
<sequence>MIYSETPIDVRYAETDKMGVVYHANYAIWLEVARTDYIYKAGFSYADMEKAGIISPVVDLNIKYMQSITYPEKVIVKTWISKYSPIRSIYSYEIINENGDIVSTGSTTHVCLKKGSNRPIRLDKSFPEWHEAYLKIKEESDKGIDRKL</sequence>
<accession>A0A239ZCU6</accession>
<dbReference type="CDD" id="cd00586">
    <property type="entry name" value="4HBT"/>
    <property type="match status" value="1"/>
</dbReference>
<dbReference type="PIRSF" id="PIRSF003230">
    <property type="entry name" value="YbgC"/>
    <property type="match status" value="1"/>
</dbReference>
<reference evidence="3 4" key="1">
    <citation type="submission" date="2017-06" db="EMBL/GenBank/DDBJ databases">
        <authorList>
            <consortium name="Pathogen Informatics"/>
        </authorList>
    </citation>
    <scope>NUCLEOTIDE SEQUENCE [LARGE SCALE GENOMIC DNA]</scope>
    <source>
        <strain evidence="3 4">NCTC13839</strain>
    </source>
</reference>
<proteinExistence type="inferred from homology"/>
<dbReference type="NCBIfam" id="TIGR00051">
    <property type="entry name" value="YbgC/FadM family acyl-CoA thioesterase"/>
    <property type="match status" value="1"/>
</dbReference>
<comment type="similarity">
    <text evidence="1">Belongs to the 4-hydroxybenzoyl-CoA thioesterase family.</text>
</comment>
<dbReference type="Pfam" id="PF13279">
    <property type="entry name" value="4HBT_2"/>
    <property type="match status" value="1"/>
</dbReference>
<dbReference type="SUPFAM" id="SSF54637">
    <property type="entry name" value="Thioesterase/thiol ester dehydrase-isomerase"/>
    <property type="match status" value="1"/>
</dbReference>
<evidence type="ECO:0000256" key="2">
    <source>
        <dbReference type="ARBA" id="ARBA00022801"/>
    </source>
</evidence>
<dbReference type="EMBL" id="LT906462">
    <property type="protein sequence ID" value="SNV68833.1"/>
    <property type="molecule type" value="Genomic_DNA"/>
</dbReference>
<dbReference type="InterPro" id="IPR029069">
    <property type="entry name" value="HotDog_dom_sf"/>
</dbReference>
<dbReference type="Gene3D" id="3.10.129.10">
    <property type="entry name" value="Hotdog Thioesterase"/>
    <property type="match status" value="1"/>
</dbReference>
<dbReference type="OrthoDB" id="9800856at2"/>
<evidence type="ECO:0000256" key="1">
    <source>
        <dbReference type="ARBA" id="ARBA00005953"/>
    </source>
</evidence>
<evidence type="ECO:0000313" key="4">
    <source>
        <dbReference type="Proteomes" id="UP000242084"/>
    </source>
</evidence>
<dbReference type="Proteomes" id="UP000242084">
    <property type="component" value="Chromosome 1"/>
</dbReference>